<dbReference type="Pfam" id="PF00076">
    <property type="entry name" value="RRM_1"/>
    <property type="match status" value="1"/>
</dbReference>
<evidence type="ECO:0000256" key="5">
    <source>
        <dbReference type="SAM" id="MobiDB-lite"/>
    </source>
</evidence>
<organism evidence="7 8">
    <name type="scientific">Komagataella pastoris</name>
    <name type="common">Yeast</name>
    <name type="synonym">Pichia pastoris</name>
    <dbReference type="NCBI Taxonomy" id="4922"/>
    <lineage>
        <taxon>Eukaryota</taxon>
        <taxon>Fungi</taxon>
        <taxon>Dikarya</taxon>
        <taxon>Ascomycota</taxon>
        <taxon>Saccharomycotina</taxon>
        <taxon>Pichiomycetes</taxon>
        <taxon>Pichiales</taxon>
        <taxon>Pichiaceae</taxon>
        <taxon>Komagataella</taxon>
    </lineage>
</organism>
<protein>
    <submittedName>
        <fullName evidence="7">BA75_02908T0</fullName>
    </submittedName>
</protein>
<dbReference type="InterPro" id="IPR035979">
    <property type="entry name" value="RBD_domain_sf"/>
</dbReference>
<dbReference type="Gene3D" id="3.30.70.330">
    <property type="match status" value="1"/>
</dbReference>
<dbReference type="CDD" id="cd12307">
    <property type="entry name" value="RRM_NIFK_like"/>
    <property type="match status" value="1"/>
</dbReference>
<feature type="compositionally biased region" description="Basic residues" evidence="5">
    <location>
        <begin position="90"/>
        <end position="100"/>
    </location>
</feature>
<feature type="region of interest" description="Disordered" evidence="5">
    <location>
        <begin position="50"/>
        <end position="133"/>
    </location>
</feature>
<sequence>MSWFGCVPLRCWIYIHVTPLEKIKFSSEKKKNTLIDFFLEDSYKRLTKMAKRSARSKSNGSSKATKDEHFELPSSSDSENEDFDEPAPKKANRSQQKKGAKSTSQNERSHTVRKDIKPTAEEENKPETSSKSVLYVGNIPNGFHEAEMRRYFSQFGDITRLRLSRNKITANSKHYGYIEFATKRAGQVAAETMNNYLLLGNLLRVEVLPKEKIHPLLFKGANQKFVRLPWNTINQLENDRPKTLEGWKEFEKAVKAKRAEKQAKLKELGINYDLNKLLKSTTA</sequence>
<dbReference type="OrthoDB" id="21467at2759"/>
<dbReference type="Proteomes" id="UP000094565">
    <property type="component" value="Chromosome 2"/>
</dbReference>
<evidence type="ECO:0000256" key="2">
    <source>
        <dbReference type="ARBA" id="ARBA00022884"/>
    </source>
</evidence>
<evidence type="ECO:0000313" key="8">
    <source>
        <dbReference type="Proteomes" id="UP000094565"/>
    </source>
</evidence>
<dbReference type="AlphaFoldDB" id="A0A1B2JAM1"/>
<evidence type="ECO:0000313" key="7">
    <source>
        <dbReference type="EMBL" id="ANZ75073.1"/>
    </source>
</evidence>
<name>A0A1B2JAM1_PICPA</name>
<dbReference type="GO" id="GO:0003723">
    <property type="term" value="F:RNA binding"/>
    <property type="evidence" value="ECO:0007669"/>
    <property type="project" value="UniProtKB-UniRule"/>
</dbReference>
<evidence type="ECO:0000259" key="6">
    <source>
        <dbReference type="PROSITE" id="PS50102"/>
    </source>
</evidence>
<reference evidence="7 8" key="1">
    <citation type="submission" date="2016-02" db="EMBL/GenBank/DDBJ databases">
        <title>Comparative genomic and transcriptomic foundation for Pichia pastoris.</title>
        <authorList>
            <person name="Love K.R."/>
            <person name="Shah K.A."/>
            <person name="Whittaker C.A."/>
            <person name="Wu J."/>
            <person name="Bartlett M.C."/>
            <person name="Ma D."/>
            <person name="Leeson R.L."/>
            <person name="Priest M."/>
            <person name="Young S.K."/>
            <person name="Love J.C."/>
        </authorList>
    </citation>
    <scope>NUCLEOTIDE SEQUENCE [LARGE SCALE GENOMIC DNA]</scope>
    <source>
        <strain evidence="7 8">ATCC 28485</strain>
    </source>
</reference>
<evidence type="ECO:0000256" key="4">
    <source>
        <dbReference type="PROSITE-ProRule" id="PRU00176"/>
    </source>
</evidence>
<accession>A0A1B2JAM1</accession>
<dbReference type="PANTHER" id="PTHR46754">
    <property type="entry name" value="MKI67 FHA DOMAIN-INTERACTING NUCLEOLAR PHOSPHOPROTEIN"/>
    <property type="match status" value="1"/>
</dbReference>
<feature type="compositionally biased region" description="Basic and acidic residues" evidence="5">
    <location>
        <begin position="107"/>
        <end position="128"/>
    </location>
</feature>
<feature type="domain" description="RRM" evidence="6">
    <location>
        <begin position="132"/>
        <end position="210"/>
    </location>
</feature>
<dbReference type="EMBL" id="CP014585">
    <property type="protein sequence ID" value="ANZ75073.1"/>
    <property type="molecule type" value="Genomic_DNA"/>
</dbReference>
<keyword evidence="3" id="KW-0539">Nucleus</keyword>
<dbReference type="InterPro" id="IPR012677">
    <property type="entry name" value="Nucleotide-bd_a/b_plait_sf"/>
</dbReference>
<gene>
    <name evidence="7" type="primary">NOP15</name>
    <name evidence="7" type="ORF">ATY40_BA7502908</name>
</gene>
<keyword evidence="2 4" id="KW-0694">RNA-binding</keyword>
<dbReference type="InterPro" id="IPR000504">
    <property type="entry name" value="RRM_dom"/>
</dbReference>
<dbReference type="SUPFAM" id="SSF54928">
    <property type="entry name" value="RNA-binding domain, RBD"/>
    <property type="match status" value="1"/>
</dbReference>
<keyword evidence="8" id="KW-1185">Reference proteome</keyword>
<evidence type="ECO:0000256" key="1">
    <source>
        <dbReference type="ARBA" id="ARBA00004604"/>
    </source>
</evidence>
<comment type="subcellular location">
    <subcellularLocation>
        <location evidence="1">Nucleus</location>
        <location evidence="1">Nucleolus</location>
    </subcellularLocation>
</comment>
<evidence type="ECO:0000256" key="3">
    <source>
        <dbReference type="ARBA" id="ARBA00023242"/>
    </source>
</evidence>
<dbReference type="GO" id="GO:0005730">
    <property type="term" value="C:nucleolus"/>
    <property type="evidence" value="ECO:0007669"/>
    <property type="project" value="UniProtKB-SubCell"/>
</dbReference>
<proteinExistence type="predicted"/>
<dbReference type="PROSITE" id="PS50102">
    <property type="entry name" value="RRM"/>
    <property type="match status" value="1"/>
</dbReference>
<dbReference type="SMART" id="SM00360">
    <property type="entry name" value="RRM"/>
    <property type="match status" value="1"/>
</dbReference>